<accession>H2Y0N0</accession>
<organism evidence="1 2">
    <name type="scientific">Ciona intestinalis</name>
    <name type="common">Transparent sea squirt</name>
    <name type="synonym">Ascidia intestinalis</name>
    <dbReference type="NCBI Taxonomy" id="7719"/>
    <lineage>
        <taxon>Eukaryota</taxon>
        <taxon>Metazoa</taxon>
        <taxon>Chordata</taxon>
        <taxon>Tunicata</taxon>
        <taxon>Ascidiacea</taxon>
        <taxon>Phlebobranchia</taxon>
        <taxon>Cionidae</taxon>
        <taxon>Ciona</taxon>
    </lineage>
</organism>
<name>H2Y0N0_CIOIN</name>
<dbReference type="Ensembl" id="ENSCINT00000033601.1">
    <property type="protein sequence ID" value="ENSCINP00000035464.1"/>
    <property type="gene ID" value="ENSCING00000023317.1"/>
</dbReference>
<keyword evidence="2" id="KW-1185">Reference proteome</keyword>
<dbReference type="AlphaFoldDB" id="H2Y0N0"/>
<reference evidence="1" key="3">
    <citation type="submission" date="2025-08" db="UniProtKB">
        <authorList>
            <consortium name="Ensembl"/>
        </authorList>
    </citation>
    <scope>IDENTIFICATION</scope>
</reference>
<sequence>MVFLKKIKLKTSSPYEKLVKNSLHLLHDVVPVYLDPYFLKHYLFIIQTDTN</sequence>
<protein>
    <submittedName>
        <fullName evidence="1">Uncharacterized protein</fullName>
    </submittedName>
</protein>
<reference evidence="1" key="4">
    <citation type="submission" date="2025-09" db="UniProtKB">
        <authorList>
            <consortium name="Ensembl"/>
        </authorList>
    </citation>
    <scope>IDENTIFICATION</scope>
</reference>
<evidence type="ECO:0000313" key="1">
    <source>
        <dbReference type="Ensembl" id="ENSCINP00000035464.1"/>
    </source>
</evidence>
<dbReference type="HOGENOM" id="CLU_3105618_0_0_1"/>
<dbReference type="EMBL" id="EAAA01000322">
    <property type="status" value="NOT_ANNOTATED_CDS"/>
    <property type="molecule type" value="Genomic_DNA"/>
</dbReference>
<dbReference type="Proteomes" id="UP000008144">
    <property type="component" value="Chromosome 1"/>
</dbReference>
<reference evidence="1" key="2">
    <citation type="journal article" date="2008" name="Genome Biol.">
        <title>Improved genome assembly and evidence-based global gene model set for the chordate Ciona intestinalis: new insight into intron and operon populations.</title>
        <authorList>
            <person name="Satou Y."/>
            <person name="Mineta K."/>
            <person name="Ogasawara M."/>
            <person name="Sasakura Y."/>
            <person name="Shoguchi E."/>
            <person name="Ueno K."/>
            <person name="Yamada L."/>
            <person name="Matsumoto J."/>
            <person name="Wasserscheid J."/>
            <person name="Dewar K."/>
            <person name="Wiley G.B."/>
            <person name="Macmil S.L."/>
            <person name="Roe B.A."/>
            <person name="Zeller R.W."/>
            <person name="Hastings K.E."/>
            <person name="Lemaire P."/>
            <person name="Lindquist E."/>
            <person name="Endo T."/>
            <person name="Hotta K."/>
            <person name="Inaba K."/>
        </authorList>
    </citation>
    <scope>NUCLEOTIDE SEQUENCE [LARGE SCALE GENOMIC DNA]</scope>
    <source>
        <strain evidence="1">wild type</strain>
    </source>
</reference>
<reference evidence="2" key="1">
    <citation type="journal article" date="2002" name="Science">
        <title>The draft genome of Ciona intestinalis: insights into chordate and vertebrate origins.</title>
        <authorList>
            <person name="Dehal P."/>
            <person name="Satou Y."/>
            <person name="Campbell R.K."/>
            <person name="Chapman J."/>
            <person name="Degnan B."/>
            <person name="De Tomaso A."/>
            <person name="Davidson B."/>
            <person name="Di Gregorio A."/>
            <person name="Gelpke M."/>
            <person name="Goodstein D.M."/>
            <person name="Harafuji N."/>
            <person name="Hastings K.E."/>
            <person name="Ho I."/>
            <person name="Hotta K."/>
            <person name="Huang W."/>
            <person name="Kawashima T."/>
            <person name="Lemaire P."/>
            <person name="Martinez D."/>
            <person name="Meinertzhagen I.A."/>
            <person name="Necula S."/>
            <person name="Nonaka M."/>
            <person name="Putnam N."/>
            <person name="Rash S."/>
            <person name="Saiga H."/>
            <person name="Satake M."/>
            <person name="Terry A."/>
            <person name="Yamada L."/>
            <person name="Wang H.G."/>
            <person name="Awazu S."/>
            <person name="Azumi K."/>
            <person name="Boore J."/>
            <person name="Branno M."/>
            <person name="Chin-Bow S."/>
            <person name="DeSantis R."/>
            <person name="Doyle S."/>
            <person name="Francino P."/>
            <person name="Keys D.N."/>
            <person name="Haga S."/>
            <person name="Hayashi H."/>
            <person name="Hino K."/>
            <person name="Imai K.S."/>
            <person name="Inaba K."/>
            <person name="Kano S."/>
            <person name="Kobayashi K."/>
            <person name="Kobayashi M."/>
            <person name="Lee B.I."/>
            <person name="Makabe K.W."/>
            <person name="Manohar C."/>
            <person name="Matassi G."/>
            <person name="Medina M."/>
            <person name="Mochizuki Y."/>
            <person name="Mount S."/>
            <person name="Morishita T."/>
            <person name="Miura S."/>
            <person name="Nakayama A."/>
            <person name="Nishizaka S."/>
            <person name="Nomoto H."/>
            <person name="Ohta F."/>
            <person name="Oishi K."/>
            <person name="Rigoutsos I."/>
            <person name="Sano M."/>
            <person name="Sasaki A."/>
            <person name="Sasakura Y."/>
            <person name="Shoguchi E."/>
            <person name="Shin-i T."/>
            <person name="Spagnuolo A."/>
            <person name="Stainier D."/>
            <person name="Suzuki M.M."/>
            <person name="Tassy O."/>
            <person name="Takatori N."/>
            <person name="Tokuoka M."/>
            <person name="Yagi K."/>
            <person name="Yoshizaki F."/>
            <person name="Wada S."/>
            <person name="Zhang C."/>
            <person name="Hyatt P.D."/>
            <person name="Larimer F."/>
            <person name="Detter C."/>
            <person name="Doggett N."/>
            <person name="Glavina T."/>
            <person name="Hawkins T."/>
            <person name="Richardson P."/>
            <person name="Lucas S."/>
            <person name="Kohara Y."/>
            <person name="Levine M."/>
            <person name="Satoh N."/>
            <person name="Rokhsar D.S."/>
        </authorList>
    </citation>
    <scope>NUCLEOTIDE SEQUENCE [LARGE SCALE GENOMIC DNA]</scope>
</reference>
<proteinExistence type="predicted"/>
<dbReference type="InParanoid" id="H2Y0N0"/>
<evidence type="ECO:0000313" key="2">
    <source>
        <dbReference type="Proteomes" id="UP000008144"/>
    </source>
</evidence>